<dbReference type="EMBL" id="CP002048">
    <property type="protein sequence ID" value="ADI02789.1"/>
    <property type="molecule type" value="Genomic_DNA"/>
</dbReference>
<reference evidence="1 2" key="2">
    <citation type="journal article" date="2010" name="Stand. Genomic Sci.">
        <title>Complete genome sequence of Syntrophothermus lipocalidus type strain (TGB-C1).</title>
        <authorList>
            <person name="Djao O.D."/>
            <person name="Zhang X."/>
            <person name="Lucas S."/>
            <person name="Lapidus A."/>
            <person name="Del Rio T.G."/>
            <person name="Nolan M."/>
            <person name="Tice H."/>
            <person name="Cheng J.F."/>
            <person name="Han C."/>
            <person name="Tapia R."/>
            <person name="Goodwin L."/>
            <person name="Pitluck S."/>
            <person name="Liolios K."/>
            <person name="Ivanova N."/>
            <person name="Mavromatis K."/>
            <person name="Mikhailova N."/>
            <person name="Ovchinnikova G."/>
            <person name="Pati A."/>
            <person name="Brambilla E."/>
            <person name="Chen A."/>
            <person name="Palaniappan K."/>
            <person name="Land M."/>
            <person name="Hauser L."/>
            <person name="Chang Y.J."/>
            <person name="Jeffries C.D."/>
            <person name="Rohde M."/>
            <person name="Sikorski J."/>
            <person name="Spring S."/>
            <person name="Goker M."/>
            <person name="Detter J.C."/>
            <person name="Woyke T."/>
            <person name="Bristow J."/>
            <person name="Eisen J.A."/>
            <person name="Markowitz V."/>
            <person name="Hugenholtz P."/>
            <person name="Kyrpides N.C."/>
            <person name="Klenk H.P."/>
        </authorList>
    </citation>
    <scope>NUCLEOTIDE SEQUENCE [LARGE SCALE GENOMIC DNA]</scope>
    <source>
        <strain evidence="2">DSM 12680 / TGB-C1</strain>
    </source>
</reference>
<organism evidence="1 2">
    <name type="scientific">Syntrophothermus lipocalidus (strain DSM 12680 / TGB-C1)</name>
    <dbReference type="NCBI Taxonomy" id="643648"/>
    <lineage>
        <taxon>Bacteria</taxon>
        <taxon>Bacillati</taxon>
        <taxon>Bacillota</taxon>
        <taxon>Clostridia</taxon>
        <taxon>Eubacteriales</taxon>
        <taxon>Syntrophomonadaceae</taxon>
        <taxon>Syntrophothermus</taxon>
    </lineage>
</organism>
<evidence type="ECO:0000313" key="1">
    <source>
        <dbReference type="EMBL" id="ADI02789.1"/>
    </source>
</evidence>
<dbReference type="AlphaFoldDB" id="D7CQ11"/>
<dbReference type="STRING" id="643648.Slip_2042"/>
<reference evidence="2" key="1">
    <citation type="journal article" date="2010" name="Stand. Genomic Sci.">
        <title>Complete genome sequence of Syntrophothermus lipocalidus type strain (TGB-C1T).</title>
        <authorList>
            <consortium name="US DOE Joint Genome Institute (JGI-PGF)"/>
            <person name="Djao O."/>
            <person name="Zhang X."/>
            <person name="Lucas S."/>
            <person name="Lapidus A."/>
            <person name="Glavina Del Rio T."/>
            <person name="Nolan M."/>
            <person name="Tice H."/>
            <person name="Cheng J."/>
            <person name="Han C."/>
            <person name="Tapia R."/>
            <person name="Goodwin L."/>
            <person name="Pitluck S."/>
            <person name="Liolios K."/>
            <person name="Ivanova N."/>
            <person name="Mavromatis K."/>
            <person name="Mikhailova N."/>
            <person name="Ovchinnikova G."/>
            <person name="Pati A."/>
            <person name="Brambilla E."/>
            <person name="Chen A."/>
            <person name="Palaniappan K."/>
            <person name="Land M."/>
            <person name="Hauser L."/>
            <person name="Chang Y."/>
            <person name="Jeffries C."/>
            <person name="Rohde M."/>
            <person name="Sikorski J."/>
            <person name="Spring S."/>
            <person name="Goker M."/>
            <person name="Detter J."/>
            <person name="Woyke T."/>
            <person name="Bristow J."/>
            <person name="Eisen J."/>
            <person name="Markowitz V."/>
            <person name="Hugenholtz P."/>
            <person name="Kyrpides N."/>
            <person name="Klenk H."/>
        </authorList>
    </citation>
    <scope>NUCLEOTIDE SEQUENCE [LARGE SCALE GENOMIC DNA]</scope>
    <source>
        <strain evidence="2">DSM 12680 / TGB-C1</strain>
    </source>
</reference>
<dbReference type="eggNOG" id="ENOG5032WYF">
    <property type="taxonomic scope" value="Bacteria"/>
</dbReference>
<evidence type="ECO:0000313" key="2">
    <source>
        <dbReference type="Proteomes" id="UP000000378"/>
    </source>
</evidence>
<dbReference type="Proteomes" id="UP000000378">
    <property type="component" value="Chromosome"/>
</dbReference>
<dbReference type="OrthoDB" id="2111862at2"/>
<sequence length="292" mass="33717">MKTEPTNLRMERNFARDTHIFRAPKQGIKKQCEYTHTGQPVQPAVVWTWGDKRVFVLPLEVLEHSGIEKLHFVRDVLAVITTLYIQQKNRKIITSLSHICRMLRLSDKGENLTQVLNALDFLSLYTIKRQNVVLGFQKSGKVSWGEKIFGFLDGYTRVYAEGTLDGPERILPPRRQRIEIQLSEEFAKLLDLRGPEGQTLLSELPVDLLVRTRKLNRRQIAPAKNLLYYLSGRGGSAKLKKDTLVDILHISANRPRRTQQTLLRLLDAMTEKNIINYTCHKDTFDIRLVFPT</sequence>
<name>D7CQ11_SYNLT</name>
<gene>
    <name evidence="1" type="ordered locus">Slip_2042</name>
</gene>
<dbReference type="RefSeq" id="WP_013176191.1">
    <property type="nucleotide sequence ID" value="NC_014220.1"/>
</dbReference>
<keyword evidence="2" id="KW-1185">Reference proteome</keyword>
<proteinExistence type="predicted"/>
<protein>
    <submittedName>
        <fullName evidence="1">Uncharacterized protein</fullName>
    </submittedName>
</protein>
<dbReference type="HOGENOM" id="CLU_757882_0_0_9"/>
<dbReference type="KEGG" id="slp:Slip_2042"/>
<accession>D7CQ11</accession>